<feature type="compositionally biased region" description="Basic and acidic residues" evidence="1">
    <location>
        <begin position="162"/>
        <end position="183"/>
    </location>
</feature>
<reference evidence="4" key="1">
    <citation type="journal article" date="2019" name="Int. J. Syst. Evol. Microbiol.">
        <title>The Global Catalogue of Microorganisms (GCM) 10K type strain sequencing project: providing services to taxonomists for standard genome sequencing and annotation.</title>
        <authorList>
            <consortium name="The Broad Institute Genomics Platform"/>
            <consortium name="The Broad Institute Genome Sequencing Center for Infectious Disease"/>
            <person name="Wu L."/>
            <person name="Ma J."/>
        </authorList>
    </citation>
    <scope>NUCLEOTIDE SEQUENCE [LARGE SCALE GENOMIC DNA]</scope>
    <source>
        <strain evidence="4">ZS-35-S2</strain>
    </source>
</reference>
<accession>A0ABW1K777</accession>
<evidence type="ECO:0000313" key="3">
    <source>
        <dbReference type="EMBL" id="MFC6016869.1"/>
    </source>
</evidence>
<dbReference type="RefSeq" id="WP_377420646.1">
    <property type="nucleotide sequence ID" value="NZ_JBHSPR010000008.1"/>
</dbReference>
<feature type="transmembrane region" description="Helical" evidence="2">
    <location>
        <begin position="25"/>
        <end position="46"/>
    </location>
</feature>
<keyword evidence="4" id="KW-1185">Reference proteome</keyword>
<feature type="region of interest" description="Disordered" evidence="1">
    <location>
        <begin position="62"/>
        <end position="216"/>
    </location>
</feature>
<keyword evidence="2" id="KW-0812">Transmembrane</keyword>
<gene>
    <name evidence="3" type="ORF">ACFP2T_11705</name>
</gene>
<comment type="caution">
    <text evidence="3">The sequence shown here is derived from an EMBL/GenBank/DDBJ whole genome shotgun (WGS) entry which is preliminary data.</text>
</comment>
<feature type="region of interest" description="Disordered" evidence="1">
    <location>
        <begin position="355"/>
        <end position="386"/>
    </location>
</feature>
<protein>
    <submittedName>
        <fullName evidence="3">Uncharacterized protein</fullName>
    </submittedName>
</protein>
<organism evidence="3 4">
    <name type="scientific">Plantactinospora solaniradicis</name>
    <dbReference type="NCBI Taxonomy" id="1723736"/>
    <lineage>
        <taxon>Bacteria</taxon>
        <taxon>Bacillati</taxon>
        <taxon>Actinomycetota</taxon>
        <taxon>Actinomycetes</taxon>
        <taxon>Micromonosporales</taxon>
        <taxon>Micromonosporaceae</taxon>
        <taxon>Plantactinospora</taxon>
    </lineage>
</organism>
<feature type="compositionally biased region" description="Basic and acidic residues" evidence="1">
    <location>
        <begin position="110"/>
        <end position="152"/>
    </location>
</feature>
<dbReference type="Proteomes" id="UP001596203">
    <property type="component" value="Unassembled WGS sequence"/>
</dbReference>
<evidence type="ECO:0000313" key="4">
    <source>
        <dbReference type="Proteomes" id="UP001596203"/>
    </source>
</evidence>
<name>A0ABW1K777_9ACTN</name>
<proteinExistence type="predicted"/>
<keyword evidence="2" id="KW-1133">Transmembrane helix</keyword>
<evidence type="ECO:0000256" key="1">
    <source>
        <dbReference type="SAM" id="MobiDB-lite"/>
    </source>
</evidence>
<keyword evidence="2" id="KW-0472">Membrane</keyword>
<feature type="compositionally biased region" description="Basic and acidic residues" evidence="1">
    <location>
        <begin position="92"/>
        <end position="103"/>
    </location>
</feature>
<sequence length="435" mass="44589">MAAVTAIRRVRGSARPNPPARLVRLLARLALLGGCALAGYVVLAMLDGPAFADGRTGPDARPGLLGSLAGPESPLPRTLLGDHTPSVPKAPPVRDRSAARPERSSNGSDRTLRVRTTRDRTAPREVERTRTTPRRVERAGSTSDRHAQDRRTPIRTVQVRAGSDRAGSDRAGSDRAGSDRAGSDRAGPVQAGPVRAAAARSLPRDATPTSTRDPVTPSRVLGLVQTVTVRVPVVVAALPAVVDGLPQVLPSAVEGLPEVVGRVPTLAAAVPGVVETMPEVMSAVPDGGSGSGTLSSTVRTGQPVHPIPLAGPPPSQPAQPTSVLAAVAVPALIPASEPVGPPAPRSDRIFETGAAGATSRTVARVADSEPPFGPNPPVGTGPAGQQATPVIVNGGQSVTIPATIGWQNPPRFPLSFSHRDLIRAGRWPGVPALPG</sequence>
<evidence type="ECO:0000256" key="2">
    <source>
        <dbReference type="SAM" id="Phobius"/>
    </source>
</evidence>
<dbReference type="EMBL" id="JBHSPR010000008">
    <property type="protein sequence ID" value="MFC6016869.1"/>
    <property type="molecule type" value="Genomic_DNA"/>
</dbReference>